<dbReference type="PROSITE" id="PS50262">
    <property type="entry name" value="G_PROTEIN_RECEP_F1_2"/>
    <property type="match status" value="1"/>
</dbReference>
<dbReference type="InterPro" id="IPR017452">
    <property type="entry name" value="GPCR_Rhodpsn_7TM"/>
</dbReference>
<name>A0A0M3HS27_ASCLU</name>
<feature type="transmembrane region" description="Helical" evidence="5">
    <location>
        <begin position="173"/>
        <end position="194"/>
    </location>
</feature>
<comment type="subcellular location">
    <subcellularLocation>
        <location evidence="1">Membrane</location>
    </subcellularLocation>
</comment>
<proteinExistence type="predicted"/>
<feature type="signal peptide" evidence="6">
    <location>
        <begin position="1"/>
        <end position="29"/>
    </location>
</feature>
<evidence type="ECO:0000313" key="8">
    <source>
        <dbReference type="Proteomes" id="UP000036681"/>
    </source>
</evidence>
<dbReference type="GO" id="GO:0016020">
    <property type="term" value="C:membrane"/>
    <property type="evidence" value="ECO:0007669"/>
    <property type="project" value="UniProtKB-SubCell"/>
</dbReference>
<dbReference type="WBParaSite" id="ALUE_0000521301-mRNA-1">
    <property type="protein sequence ID" value="ALUE_0000521301-mRNA-1"/>
    <property type="gene ID" value="ALUE_0000521301"/>
</dbReference>
<evidence type="ECO:0000256" key="3">
    <source>
        <dbReference type="ARBA" id="ARBA00022989"/>
    </source>
</evidence>
<evidence type="ECO:0000256" key="1">
    <source>
        <dbReference type="ARBA" id="ARBA00004370"/>
    </source>
</evidence>
<evidence type="ECO:0000256" key="2">
    <source>
        <dbReference type="ARBA" id="ARBA00022692"/>
    </source>
</evidence>
<keyword evidence="4 5" id="KW-0472">Membrane</keyword>
<feature type="transmembrane region" description="Helical" evidence="5">
    <location>
        <begin position="62"/>
        <end position="83"/>
    </location>
</feature>
<keyword evidence="3 5" id="KW-1133">Transmembrane helix</keyword>
<keyword evidence="8" id="KW-1185">Reference proteome</keyword>
<dbReference type="SUPFAM" id="SSF81321">
    <property type="entry name" value="Family A G protein-coupled receptor-like"/>
    <property type="match status" value="1"/>
</dbReference>
<keyword evidence="6" id="KW-0732">Signal</keyword>
<evidence type="ECO:0000256" key="4">
    <source>
        <dbReference type="ARBA" id="ARBA00023136"/>
    </source>
</evidence>
<feature type="domain" description="G-protein coupled receptors family 1 profile" evidence="7">
    <location>
        <begin position="1"/>
        <end position="195"/>
    </location>
</feature>
<keyword evidence="2 5" id="KW-0812">Transmembrane</keyword>
<dbReference type="PANTHER" id="PTHR46709:SF15">
    <property type="entry name" value="G_PROTEIN_RECEP_F1_2 DOMAIN-CONTAINING PROTEIN"/>
    <property type="match status" value="1"/>
</dbReference>
<dbReference type="Gene3D" id="1.20.1070.10">
    <property type="entry name" value="Rhodopsin 7-helix transmembrane proteins"/>
    <property type="match status" value="1"/>
</dbReference>
<feature type="transmembrane region" description="Helical" evidence="5">
    <location>
        <begin position="128"/>
        <end position="153"/>
    </location>
</feature>
<accession>A0A0M3HS27</accession>
<evidence type="ECO:0000313" key="9">
    <source>
        <dbReference type="WBParaSite" id="ALUE_0000521301-mRNA-1"/>
    </source>
</evidence>
<sequence length="228" mass="26705">MFCRGYGRLFVVVLLLLSIVSLRMPTLWAMQLTTNGDCDLFESKFLSPTEFTSDERFKTFDIVVNFLHIIASFLILIVLNAIIVDKLREYHRAARRQSALISPHLLYEDRSIVSAREEERRERQRLRIAIKTTVVIISTYLACNSLHFCLFIIEQFDPTWLLDETGDNFNWIYVMLGDFVSILFVVSSTIRLFIYYKYNAEIRGQIESIGCLRSRKKFGKKNMMTVEE</sequence>
<dbReference type="Proteomes" id="UP000036681">
    <property type="component" value="Unplaced"/>
</dbReference>
<protein>
    <submittedName>
        <fullName evidence="9">G_PROTEIN_RECEP_F1_2 domain-containing protein</fullName>
    </submittedName>
</protein>
<organism evidence="8 9">
    <name type="scientific">Ascaris lumbricoides</name>
    <name type="common">Giant roundworm</name>
    <dbReference type="NCBI Taxonomy" id="6252"/>
    <lineage>
        <taxon>Eukaryota</taxon>
        <taxon>Metazoa</taxon>
        <taxon>Ecdysozoa</taxon>
        <taxon>Nematoda</taxon>
        <taxon>Chromadorea</taxon>
        <taxon>Rhabditida</taxon>
        <taxon>Spirurina</taxon>
        <taxon>Ascaridomorpha</taxon>
        <taxon>Ascaridoidea</taxon>
        <taxon>Ascarididae</taxon>
        <taxon>Ascaris</taxon>
    </lineage>
</organism>
<dbReference type="AlphaFoldDB" id="A0A0M3HS27"/>
<reference evidence="9" key="1">
    <citation type="submission" date="2017-02" db="UniProtKB">
        <authorList>
            <consortium name="WormBaseParasite"/>
        </authorList>
    </citation>
    <scope>IDENTIFICATION</scope>
</reference>
<feature type="chain" id="PRO_5005656318" evidence="6">
    <location>
        <begin position="30"/>
        <end position="228"/>
    </location>
</feature>
<evidence type="ECO:0000256" key="6">
    <source>
        <dbReference type="SAM" id="SignalP"/>
    </source>
</evidence>
<evidence type="ECO:0000259" key="7">
    <source>
        <dbReference type="PROSITE" id="PS50262"/>
    </source>
</evidence>
<dbReference type="PANTHER" id="PTHR46709">
    <property type="entry name" value="PROTEIN CBG23488-RELATED"/>
    <property type="match status" value="1"/>
</dbReference>
<evidence type="ECO:0000256" key="5">
    <source>
        <dbReference type="SAM" id="Phobius"/>
    </source>
</evidence>